<dbReference type="InterPro" id="IPR051711">
    <property type="entry name" value="Stress_Response_Reg"/>
</dbReference>
<keyword evidence="10" id="KW-1185">Reference proteome</keyword>
<keyword evidence="5" id="KW-0539">Nucleus</keyword>
<dbReference type="Pfam" id="PF04082">
    <property type="entry name" value="Fungal_trans"/>
    <property type="match status" value="1"/>
</dbReference>
<dbReference type="SMART" id="SM00906">
    <property type="entry name" value="Fungal_trans"/>
    <property type="match status" value="1"/>
</dbReference>
<evidence type="ECO:0000256" key="1">
    <source>
        <dbReference type="ARBA" id="ARBA00004123"/>
    </source>
</evidence>
<organism evidence="9 10">
    <name type="scientific">Neofusicoccum ribis</name>
    <dbReference type="NCBI Taxonomy" id="45134"/>
    <lineage>
        <taxon>Eukaryota</taxon>
        <taxon>Fungi</taxon>
        <taxon>Dikarya</taxon>
        <taxon>Ascomycota</taxon>
        <taxon>Pezizomycotina</taxon>
        <taxon>Dothideomycetes</taxon>
        <taxon>Dothideomycetes incertae sedis</taxon>
        <taxon>Botryosphaeriales</taxon>
        <taxon>Botryosphaeriaceae</taxon>
        <taxon>Neofusicoccum</taxon>
    </lineage>
</organism>
<dbReference type="Proteomes" id="UP001521116">
    <property type="component" value="Unassembled WGS sequence"/>
</dbReference>
<accession>A0ABR3SRZ7</accession>
<evidence type="ECO:0000256" key="3">
    <source>
        <dbReference type="ARBA" id="ARBA00023125"/>
    </source>
</evidence>
<dbReference type="CDD" id="cd12148">
    <property type="entry name" value="fungal_TF_MHR"/>
    <property type="match status" value="1"/>
</dbReference>
<keyword evidence="7" id="KW-0472">Membrane</keyword>
<feature type="region of interest" description="Disordered" evidence="6">
    <location>
        <begin position="1"/>
        <end position="54"/>
    </location>
</feature>
<feature type="compositionally biased region" description="Low complexity" evidence="6">
    <location>
        <begin position="32"/>
        <end position="43"/>
    </location>
</feature>
<sequence>MNGTHQQDATISATSVSKPSPATSSQGKRSLASSPATPATEAAGNRRRAPKVSRACDLCKARETADSAARKVRGGFRAAWAGCIHEASLQITTKRSLVTSGPRRTPSATTEGSAAYMPVEVERASTIPVESGTSRASPDLEMAEIAGQYFDPTSGLTFLHRSWRRLSAQRGQAVPDLLNGTEKSQRLVNAGDKPFHVSNERSIPIPDRCTATGLMTFYFDVCVVTYRFLHRQTVTSWLETALSNAEHNLPISHGLGNAKVGALFTIFAIVTLRQEKLRNSLDDGAWSLQSSDEFFCAASSLIETETGLPRLESAQARLLQVLYLLQTTRMNQAWYVFGNTLQIISALGLHRQAGRKRNSTIAKSATSDYIHAQCRKRTFWVAYTIDRYLSVVLGRPRHHHDDDIDQDFPDLVNDEDMTADGPSASEPQEDCHVEALVLHAKLAQIIGRTSHDVYATTKHLSTPCRLAAAHRIAADLAAWCAALPYHLGPAIRPKTLAPAFRRQAAALKLAHAHAVMHASRPFLLGHREPGEEGAAAAAAGSVVEECLGAARTALEAVEGMAGDGECFHAFWWTGYVTFVALAVVYVWGIQRRMMGERERGLGGLGELAERCRGRLAAATVADSPNRRYGVILEELRLEARQLAARGGGGGRTQMEEASCNSALDGDAAVRQSGFDGRENVVLGEVLSGQSDAGLYGMQNPLGDWETADWLDLDSSVSAVLPVDAMILYADGT</sequence>
<dbReference type="InterPro" id="IPR007219">
    <property type="entry name" value="XnlR_reg_dom"/>
</dbReference>
<gene>
    <name evidence="9" type="ORF">SLS56_006048</name>
</gene>
<keyword evidence="3" id="KW-0238">DNA-binding</keyword>
<comment type="subcellular location">
    <subcellularLocation>
        <location evidence="1">Nucleus</location>
    </subcellularLocation>
</comment>
<reference evidence="9 10" key="1">
    <citation type="submission" date="2024-02" db="EMBL/GenBank/DDBJ databases">
        <title>De novo assembly and annotation of 12 fungi associated with fruit tree decline syndrome in Ontario, Canada.</title>
        <authorList>
            <person name="Sulman M."/>
            <person name="Ellouze W."/>
            <person name="Ilyukhin E."/>
        </authorList>
    </citation>
    <scope>NUCLEOTIDE SEQUENCE [LARGE SCALE GENOMIC DNA]</scope>
    <source>
        <strain evidence="9 10">M1-105</strain>
    </source>
</reference>
<protein>
    <recommendedName>
        <fullName evidence="8">Xylanolytic transcriptional activator regulatory domain-containing protein</fullName>
    </recommendedName>
</protein>
<dbReference type="PANTHER" id="PTHR47540">
    <property type="entry name" value="THIAMINE REPRESSIBLE GENES REGULATORY PROTEIN THI5"/>
    <property type="match status" value="1"/>
</dbReference>
<keyword evidence="7" id="KW-0812">Transmembrane</keyword>
<keyword evidence="7" id="KW-1133">Transmembrane helix</keyword>
<evidence type="ECO:0000256" key="7">
    <source>
        <dbReference type="SAM" id="Phobius"/>
    </source>
</evidence>
<evidence type="ECO:0000256" key="4">
    <source>
        <dbReference type="ARBA" id="ARBA00023163"/>
    </source>
</evidence>
<evidence type="ECO:0000259" key="8">
    <source>
        <dbReference type="SMART" id="SM00906"/>
    </source>
</evidence>
<feature type="compositionally biased region" description="Polar residues" evidence="6">
    <location>
        <begin position="1"/>
        <end position="28"/>
    </location>
</feature>
<evidence type="ECO:0000313" key="9">
    <source>
        <dbReference type="EMBL" id="KAL1628117.1"/>
    </source>
</evidence>
<comment type="caution">
    <text evidence="9">The sequence shown here is derived from an EMBL/GenBank/DDBJ whole genome shotgun (WGS) entry which is preliminary data.</text>
</comment>
<name>A0ABR3SRZ7_9PEZI</name>
<evidence type="ECO:0000256" key="2">
    <source>
        <dbReference type="ARBA" id="ARBA00023015"/>
    </source>
</evidence>
<evidence type="ECO:0000256" key="5">
    <source>
        <dbReference type="ARBA" id="ARBA00023242"/>
    </source>
</evidence>
<keyword evidence="2" id="KW-0805">Transcription regulation</keyword>
<dbReference type="PANTHER" id="PTHR47540:SF2">
    <property type="entry name" value="ZN(II)2CYS6 TRANSCRIPTION FACTOR (EUROFUNG)"/>
    <property type="match status" value="1"/>
</dbReference>
<feature type="domain" description="Xylanolytic transcriptional activator regulatory" evidence="8">
    <location>
        <begin position="333"/>
        <end position="415"/>
    </location>
</feature>
<keyword evidence="4" id="KW-0804">Transcription</keyword>
<proteinExistence type="predicted"/>
<dbReference type="EMBL" id="JAJVDC020000065">
    <property type="protein sequence ID" value="KAL1628117.1"/>
    <property type="molecule type" value="Genomic_DNA"/>
</dbReference>
<evidence type="ECO:0000256" key="6">
    <source>
        <dbReference type="SAM" id="MobiDB-lite"/>
    </source>
</evidence>
<feature type="transmembrane region" description="Helical" evidence="7">
    <location>
        <begin position="569"/>
        <end position="589"/>
    </location>
</feature>
<evidence type="ECO:0000313" key="10">
    <source>
        <dbReference type="Proteomes" id="UP001521116"/>
    </source>
</evidence>